<keyword evidence="6" id="KW-1185">Reference proteome</keyword>
<comment type="function">
    <text evidence="2">May play a role in septum formation.</text>
</comment>
<dbReference type="SUPFAM" id="SSF52540">
    <property type="entry name" value="P-loop containing nucleoside triphosphate hydrolases"/>
    <property type="match status" value="1"/>
</dbReference>
<comment type="caution">
    <text evidence="5">The sequence shown here is derived from an EMBL/GenBank/DDBJ whole genome shotgun (WGS) entry which is preliminary data.</text>
</comment>
<dbReference type="InterPro" id="IPR025669">
    <property type="entry name" value="AAA_dom"/>
</dbReference>
<evidence type="ECO:0000259" key="4">
    <source>
        <dbReference type="Pfam" id="PF13614"/>
    </source>
</evidence>
<dbReference type="Proteomes" id="UP000650511">
    <property type="component" value="Unassembled WGS sequence"/>
</dbReference>
<evidence type="ECO:0000256" key="3">
    <source>
        <dbReference type="SAM" id="MobiDB-lite"/>
    </source>
</evidence>
<reference evidence="5" key="2">
    <citation type="submission" date="2020-09" db="EMBL/GenBank/DDBJ databases">
        <authorList>
            <person name="Sun Q."/>
            <person name="Zhou Y."/>
        </authorList>
    </citation>
    <scope>NUCLEOTIDE SEQUENCE</scope>
    <source>
        <strain evidence="5">CGMCC 1.14988</strain>
    </source>
</reference>
<dbReference type="EMBL" id="BMHA01000003">
    <property type="protein sequence ID" value="GGI04919.1"/>
    <property type="molecule type" value="Genomic_DNA"/>
</dbReference>
<evidence type="ECO:0000256" key="2">
    <source>
        <dbReference type="ARBA" id="ARBA00059092"/>
    </source>
</evidence>
<protein>
    <submittedName>
        <fullName evidence="5">Chromosome partitioning protein</fullName>
    </submittedName>
</protein>
<feature type="region of interest" description="Disordered" evidence="3">
    <location>
        <begin position="1"/>
        <end position="36"/>
    </location>
</feature>
<dbReference type="AlphaFoldDB" id="A0A8J3A6W5"/>
<organism evidence="5 6">
    <name type="scientific">Egicoccus halophilus</name>
    <dbReference type="NCBI Taxonomy" id="1670830"/>
    <lineage>
        <taxon>Bacteria</taxon>
        <taxon>Bacillati</taxon>
        <taxon>Actinomycetota</taxon>
        <taxon>Nitriliruptoria</taxon>
        <taxon>Egicoccales</taxon>
        <taxon>Egicoccaceae</taxon>
        <taxon>Egicoccus</taxon>
    </lineage>
</organism>
<feature type="compositionally biased region" description="Low complexity" evidence="3">
    <location>
        <begin position="9"/>
        <end position="20"/>
    </location>
</feature>
<comment type="similarity">
    <text evidence="1">Belongs to the ParA family.</text>
</comment>
<evidence type="ECO:0000313" key="5">
    <source>
        <dbReference type="EMBL" id="GGI04919.1"/>
    </source>
</evidence>
<dbReference type="CDD" id="cd02042">
    <property type="entry name" value="ParAB_family"/>
    <property type="match status" value="1"/>
</dbReference>
<dbReference type="PANTHER" id="PTHR13696">
    <property type="entry name" value="P-LOOP CONTAINING NUCLEOSIDE TRIPHOSPHATE HYDROLASE"/>
    <property type="match status" value="1"/>
</dbReference>
<dbReference type="InterPro" id="IPR027417">
    <property type="entry name" value="P-loop_NTPase"/>
</dbReference>
<reference evidence="5" key="1">
    <citation type="journal article" date="2014" name="Int. J. Syst. Evol. Microbiol.">
        <title>Complete genome sequence of Corynebacterium casei LMG S-19264T (=DSM 44701T), isolated from a smear-ripened cheese.</title>
        <authorList>
            <consortium name="US DOE Joint Genome Institute (JGI-PGF)"/>
            <person name="Walter F."/>
            <person name="Albersmeier A."/>
            <person name="Kalinowski J."/>
            <person name="Ruckert C."/>
        </authorList>
    </citation>
    <scope>NUCLEOTIDE SEQUENCE</scope>
    <source>
        <strain evidence="5">CGMCC 1.14988</strain>
    </source>
</reference>
<proteinExistence type="inferred from homology"/>
<dbReference type="PANTHER" id="PTHR13696:SF99">
    <property type="entry name" value="COBYRINIC ACID AC-DIAMIDE SYNTHASE"/>
    <property type="match status" value="1"/>
</dbReference>
<accession>A0A8J3A6W5</accession>
<evidence type="ECO:0000313" key="6">
    <source>
        <dbReference type="Proteomes" id="UP000650511"/>
    </source>
</evidence>
<name>A0A8J3A6W5_9ACTN</name>
<evidence type="ECO:0000256" key="1">
    <source>
        <dbReference type="ARBA" id="ARBA00006976"/>
    </source>
</evidence>
<dbReference type="InterPro" id="IPR050678">
    <property type="entry name" value="DNA_Partitioning_ATPase"/>
</dbReference>
<dbReference type="FunFam" id="3.40.50.300:FF:000285">
    <property type="entry name" value="Sporulation initiation inhibitor Soj"/>
    <property type="match status" value="1"/>
</dbReference>
<dbReference type="Pfam" id="PF13614">
    <property type="entry name" value="AAA_31"/>
    <property type="match status" value="1"/>
</dbReference>
<feature type="domain" description="AAA" evidence="4">
    <location>
        <begin position="39"/>
        <end position="214"/>
    </location>
</feature>
<dbReference type="RefSeq" id="WP_229730514.1">
    <property type="nucleotide sequence ID" value="NZ_BMHA01000003.1"/>
</dbReference>
<gene>
    <name evidence="5" type="ORF">GCM10011354_11500</name>
</gene>
<sequence length="293" mass="31691">MPRETVDPQLLGADAAAGLLRQRDRSRPGGGPEQRRPARVLAMANQKGGVGKTTTAINLGAALAEAGQRVLLIDMDPQGSLGVGLGVEPHALEATVYNLLMQDGTALDDALVPTDTENLHLLPANIDLAAAELLLVQEVAREQALSRVVERLRSRYDHILIDCPPSLGLLTINGLTAADGVIIPLMCEYFALRGMSLLMQTLDRVRERLNPRLRLEGIVATMFDARTLHTREVMERVRDAFGDVVFTTTINKTIRFAEAPVAGQSILSYADGSRGADAYRALAQEVLQREPAS</sequence>
<dbReference type="Gene3D" id="3.40.50.300">
    <property type="entry name" value="P-loop containing nucleotide triphosphate hydrolases"/>
    <property type="match status" value="1"/>
</dbReference>